<dbReference type="Gene3D" id="3.20.20.70">
    <property type="entry name" value="Aldolase class I"/>
    <property type="match status" value="1"/>
</dbReference>
<evidence type="ECO:0000259" key="5">
    <source>
        <dbReference type="PROSITE" id="PS51918"/>
    </source>
</evidence>
<dbReference type="InterPro" id="IPR007197">
    <property type="entry name" value="rSAM"/>
</dbReference>
<evidence type="ECO:0000313" key="7">
    <source>
        <dbReference type="Proteomes" id="UP001595916"/>
    </source>
</evidence>
<evidence type="ECO:0000256" key="2">
    <source>
        <dbReference type="ARBA" id="ARBA00022723"/>
    </source>
</evidence>
<proteinExistence type="predicted"/>
<sequence length="291" mass="34031">MINELMWRITYRCNKKCQYCFNEIFEDKVNHLCEEKMDIDYLERFVKKFGIKKVYVSGGEPAVIDNLEEVINKISSFATVVLFTNGLLFEKYDFQQIAEMPIDAVNTTIDLVDIINFSKHFEVIMDKFKSVKLSNASMKMNVQIMIDKQYFDVVNSDGFKFMSSVVDRVLWQPLTVTEENSLYSMTLEGMDSKEAEKIIVDLKKRNQGEMFEHITNLSEVLGDLGGKSCLMGRKYITMNPDMSINICPHINDYVVTEEELEEIDKKSESFLCEKFSMRCFCLYSHLKRRFM</sequence>
<dbReference type="PANTHER" id="PTHR11228">
    <property type="entry name" value="RADICAL SAM DOMAIN PROTEIN"/>
    <property type="match status" value="1"/>
</dbReference>
<keyword evidence="2" id="KW-0479">Metal-binding</keyword>
<dbReference type="PROSITE" id="PS51918">
    <property type="entry name" value="RADICAL_SAM"/>
    <property type="match status" value="1"/>
</dbReference>
<feature type="domain" description="Radical SAM core" evidence="5">
    <location>
        <begin position="1"/>
        <end position="209"/>
    </location>
</feature>
<dbReference type="CDD" id="cd01335">
    <property type="entry name" value="Radical_SAM"/>
    <property type="match status" value="1"/>
</dbReference>
<dbReference type="RefSeq" id="WP_379788760.1">
    <property type="nucleotide sequence ID" value="NZ_JBHSHL010000039.1"/>
</dbReference>
<accession>A0ABV9QN45</accession>
<keyword evidence="7" id="KW-1185">Reference proteome</keyword>
<protein>
    <submittedName>
        <fullName evidence="6">Radical SAM protein</fullName>
    </submittedName>
</protein>
<dbReference type="Pfam" id="PF04055">
    <property type="entry name" value="Radical_SAM"/>
    <property type="match status" value="1"/>
</dbReference>
<dbReference type="InterPro" id="IPR058240">
    <property type="entry name" value="rSAM_sf"/>
</dbReference>
<keyword evidence="4" id="KW-0411">Iron-sulfur</keyword>
<name>A0ABV9QN45_9FIRM</name>
<dbReference type="InterPro" id="IPR013785">
    <property type="entry name" value="Aldolase_TIM"/>
</dbReference>
<dbReference type="PANTHER" id="PTHR11228:SF7">
    <property type="entry name" value="PQQA PEPTIDE CYCLASE"/>
    <property type="match status" value="1"/>
</dbReference>
<comment type="caution">
    <text evidence="6">The sequence shown here is derived from an EMBL/GenBank/DDBJ whole genome shotgun (WGS) entry which is preliminary data.</text>
</comment>
<dbReference type="EMBL" id="JBHSHL010000039">
    <property type="protein sequence ID" value="MFC4805215.1"/>
    <property type="molecule type" value="Genomic_DNA"/>
</dbReference>
<evidence type="ECO:0000313" key="6">
    <source>
        <dbReference type="EMBL" id="MFC4805215.1"/>
    </source>
</evidence>
<dbReference type="SUPFAM" id="SSF102114">
    <property type="entry name" value="Radical SAM enzymes"/>
    <property type="match status" value="1"/>
</dbReference>
<dbReference type="SFLD" id="SFLDG01067">
    <property type="entry name" value="SPASM/twitch_domain_containing"/>
    <property type="match status" value="1"/>
</dbReference>
<keyword evidence="1" id="KW-0949">S-adenosyl-L-methionine</keyword>
<dbReference type="InterPro" id="IPR050377">
    <property type="entry name" value="Radical_SAM_PqqE_MftC-like"/>
</dbReference>
<keyword evidence="3" id="KW-0408">Iron</keyword>
<evidence type="ECO:0000256" key="3">
    <source>
        <dbReference type="ARBA" id="ARBA00023004"/>
    </source>
</evidence>
<evidence type="ECO:0000256" key="4">
    <source>
        <dbReference type="ARBA" id="ARBA00023014"/>
    </source>
</evidence>
<dbReference type="Proteomes" id="UP001595916">
    <property type="component" value="Unassembled WGS sequence"/>
</dbReference>
<evidence type="ECO:0000256" key="1">
    <source>
        <dbReference type="ARBA" id="ARBA00022691"/>
    </source>
</evidence>
<reference evidence="7" key="1">
    <citation type="journal article" date="2019" name="Int. J. Syst. Evol. Microbiol.">
        <title>The Global Catalogue of Microorganisms (GCM) 10K type strain sequencing project: providing services to taxonomists for standard genome sequencing and annotation.</title>
        <authorList>
            <consortium name="The Broad Institute Genomics Platform"/>
            <consortium name="The Broad Institute Genome Sequencing Center for Infectious Disease"/>
            <person name="Wu L."/>
            <person name="Ma J."/>
        </authorList>
    </citation>
    <scope>NUCLEOTIDE SEQUENCE [LARGE SCALE GENOMIC DNA]</scope>
    <source>
        <strain evidence="7">CCUG 46385</strain>
    </source>
</reference>
<organism evidence="6 7">
    <name type="scientific">Filifactor villosus</name>
    <dbReference type="NCBI Taxonomy" id="29374"/>
    <lineage>
        <taxon>Bacteria</taxon>
        <taxon>Bacillati</taxon>
        <taxon>Bacillota</taxon>
        <taxon>Clostridia</taxon>
        <taxon>Peptostreptococcales</taxon>
        <taxon>Filifactoraceae</taxon>
        <taxon>Filifactor</taxon>
    </lineage>
</organism>
<dbReference type="SFLD" id="SFLDS00029">
    <property type="entry name" value="Radical_SAM"/>
    <property type="match status" value="1"/>
</dbReference>
<gene>
    <name evidence="6" type="ORF">ACFO4R_08990</name>
</gene>